<protein>
    <submittedName>
        <fullName evidence="2">45099_t:CDS:1</fullName>
    </submittedName>
</protein>
<dbReference type="Proteomes" id="UP000789901">
    <property type="component" value="Unassembled WGS sequence"/>
</dbReference>
<evidence type="ECO:0000313" key="2">
    <source>
        <dbReference type="EMBL" id="CAG8834328.1"/>
    </source>
</evidence>
<evidence type="ECO:0000313" key="3">
    <source>
        <dbReference type="Proteomes" id="UP000789901"/>
    </source>
</evidence>
<name>A0ABN7WM32_GIGMA</name>
<feature type="compositionally biased region" description="Polar residues" evidence="1">
    <location>
        <begin position="52"/>
        <end position="63"/>
    </location>
</feature>
<sequence length="71" mass="8009">MFMIHPKIVKIGKTPPNIIKFDPKALFNSESESFCTLPIKSNTIIKRKFSESGKSSTKDSITFDTKDTITE</sequence>
<feature type="region of interest" description="Disordered" evidence="1">
    <location>
        <begin position="49"/>
        <end position="71"/>
    </location>
</feature>
<organism evidence="2 3">
    <name type="scientific">Gigaspora margarita</name>
    <dbReference type="NCBI Taxonomy" id="4874"/>
    <lineage>
        <taxon>Eukaryota</taxon>
        <taxon>Fungi</taxon>
        <taxon>Fungi incertae sedis</taxon>
        <taxon>Mucoromycota</taxon>
        <taxon>Glomeromycotina</taxon>
        <taxon>Glomeromycetes</taxon>
        <taxon>Diversisporales</taxon>
        <taxon>Gigasporaceae</taxon>
        <taxon>Gigaspora</taxon>
    </lineage>
</organism>
<accession>A0ABN7WM32</accession>
<dbReference type="EMBL" id="CAJVQB010049121">
    <property type="protein sequence ID" value="CAG8834328.1"/>
    <property type="molecule type" value="Genomic_DNA"/>
</dbReference>
<comment type="caution">
    <text evidence="2">The sequence shown here is derived from an EMBL/GenBank/DDBJ whole genome shotgun (WGS) entry which is preliminary data.</text>
</comment>
<keyword evidence="3" id="KW-1185">Reference proteome</keyword>
<gene>
    <name evidence="2" type="ORF">GMARGA_LOCUS31999</name>
</gene>
<feature type="non-terminal residue" evidence="2">
    <location>
        <position position="71"/>
    </location>
</feature>
<reference evidence="2 3" key="1">
    <citation type="submission" date="2021-06" db="EMBL/GenBank/DDBJ databases">
        <authorList>
            <person name="Kallberg Y."/>
            <person name="Tangrot J."/>
            <person name="Rosling A."/>
        </authorList>
    </citation>
    <scope>NUCLEOTIDE SEQUENCE [LARGE SCALE GENOMIC DNA]</scope>
    <source>
        <strain evidence="2 3">120-4 pot B 10/14</strain>
    </source>
</reference>
<evidence type="ECO:0000256" key="1">
    <source>
        <dbReference type="SAM" id="MobiDB-lite"/>
    </source>
</evidence>
<proteinExistence type="predicted"/>